<dbReference type="AlphaFoldDB" id="A0A8J6Y7R1"/>
<keyword evidence="1" id="KW-1133">Transmembrane helix</keyword>
<organism evidence="2 3">
    <name type="scientific">Candidatus Polarisedimenticola svalbardensis</name>
    <dbReference type="NCBI Taxonomy" id="2886004"/>
    <lineage>
        <taxon>Bacteria</taxon>
        <taxon>Pseudomonadati</taxon>
        <taxon>Acidobacteriota</taxon>
        <taxon>Candidatus Polarisedimenticolia</taxon>
        <taxon>Candidatus Polarisedimenticolales</taxon>
        <taxon>Candidatus Polarisedimenticolaceae</taxon>
        <taxon>Candidatus Polarisedimenticola</taxon>
    </lineage>
</organism>
<protein>
    <recommendedName>
        <fullName evidence="4">Acyltransferase 3 domain-containing protein</fullName>
    </recommendedName>
</protein>
<comment type="caution">
    <text evidence="2">The sequence shown here is derived from an EMBL/GenBank/DDBJ whole genome shotgun (WGS) entry which is preliminary data.</text>
</comment>
<reference evidence="2 3" key="1">
    <citation type="submission" date="2020-08" db="EMBL/GenBank/DDBJ databases">
        <title>Acidobacteriota in marine sediments use diverse sulfur dissimilation pathways.</title>
        <authorList>
            <person name="Wasmund K."/>
        </authorList>
    </citation>
    <scope>NUCLEOTIDE SEQUENCE [LARGE SCALE GENOMIC DNA]</scope>
    <source>
        <strain evidence="2">MAG AM4</strain>
    </source>
</reference>
<keyword evidence="1" id="KW-0812">Transmembrane</keyword>
<feature type="transmembrane region" description="Helical" evidence="1">
    <location>
        <begin position="88"/>
        <end position="110"/>
    </location>
</feature>
<accession>A0A8J6Y7R1</accession>
<sequence>MSQTIAEIENRPGQYIVSAAVDGFLLWSSSMLAMLSLVYCAVATFKYFFNRQGRIGASLSKLSYNVYIIHVVVMGPIAYVLLNTDIPALLKYPILVLTTWVVSNMLVFAYSKAVERLTA</sequence>
<keyword evidence="1" id="KW-0472">Membrane</keyword>
<gene>
    <name evidence="2" type="ORF">IFK94_05700</name>
</gene>
<feature type="transmembrane region" description="Helical" evidence="1">
    <location>
        <begin position="62"/>
        <end position="82"/>
    </location>
</feature>
<evidence type="ECO:0000256" key="1">
    <source>
        <dbReference type="SAM" id="Phobius"/>
    </source>
</evidence>
<name>A0A8J6Y7R1_9BACT</name>
<evidence type="ECO:0008006" key="4">
    <source>
        <dbReference type="Google" id="ProtNLM"/>
    </source>
</evidence>
<dbReference type="EMBL" id="JACXWD010000012">
    <property type="protein sequence ID" value="MBD3867601.1"/>
    <property type="molecule type" value="Genomic_DNA"/>
</dbReference>
<proteinExistence type="predicted"/>
<dbReference type="Proteomes" id="UP000648239">
    <property type="component" value="Unassembled WGS sequence"/>
</dbReference>
<feature type="transmembrane region" description="Helical" evidence="1">
    <location>
        <begin position="24"/>
        <end position="50"/>
    </location>
</feature>
<evidence type="ECO:0000313" key="3">
    <source>
        <dbReference type="Proteomes" id="UP000648239"/>
    </source>
</evidence>
<evidence type="ECO:0000313" key="2">
    <source>
        <dbReference type="EMBL" id="MBD3867601.1"/>
    </source>
</evidence>